<evidence type="ECO:0000313" key="3">
    <source>
        <dbReference type="Proteomes" id="UP001597171"/>
    </source>
</evidence>
<dbReference type="EMBL" id="JBHTMX010000410">
    <property type="protein sequence ID" value="MFD1333904.1"/>
    <property type="molecule type" value="Genomic_DNA"/>
</dbReference>
<dbReference type="SUPFAM" id="SSF52266">
    <property type="entry name" value="SGNH hydrolase"/>
    <property type="match status" value="1"/>
</dbReference>
<accession>A0ABW3ZCF7</accession>
<dbReference type="Pfam" id="PF04311">
    <property type="entry name" value="DUF459"/>
    <property type="match status" value="1"/>
</dbReference>
<protein>
    <submittedName>
        <fullName evidence="2">GDSL-type esterase/lipase family protein</fullName>
    </submittedName>
</protein>
<organism evidence="2 3">
    <name type="scientific">Methylopila musalis</name>
    <dbReference type="NCBI Taxonomy" id="1134781"/>
    <lineage>
        <taxon>Bacteria</taxon>
        <taxon>Pseudomonadati</taxon>
        <taxon>Pseudomonadota</taxon>
        <taxon>Alphaproteobacteria</taxon>
        <taxon>Hyphomicrobiales</taxon>
        <taxon>Methylopilaceae</taxon>
        <taxon>Methylopila</taxon>
    </lineage>
</organism>
<gene>
    <name evidence="2" type="ORF">ACFQ4O_18005</name>
</gene>
<feature type="non-terminal residue" evidence="2">
    <location>
        <position position="1"/>
    </location>
</feature>
<feature type="region of interest" description="Disordered" evidence="1">
    <location>
        <begin position="226"/>
        <end position="251"/>
    </location>
</feature>
<feature type="compositionally biased region" description="Low complexity" evidence="1">
    <location>
        <begin position="229"/>
        <end position="242"/>
    </location>
</feature>
<dbReference type="Proteomes" id="UP001597171">
    <property type="component" value="Unassembled WGS sequence"/>
</dbReference>
<proteinExistence type="predicted"/>
<feature type="non-terminal residue" evidence="2">
    <location>
        <position position="251"/>
    </location>
</feature>
<keyword evidence="3" id="KW-1185">Reference proteome</keyword>
<reference evidence="3" key="1">
    <citation type="journal article" date="2019" name="Int. J. Syst. Evol. Microbiol.">
        <title>The Global Catalogue of Microorganisms (GCM) 10K type strain sequencing project: providing services to taxonomists for standard genome sequencing and annotation.</title>
        <authorList>
            <consortium name="The Broad Institute Genomics Platform"/>
            <consortium name="The Broad Institute Genome Sequencing Center for Infectious Disease"/>
            <person name="Wu L."/>
            <person name="Ma J."/>
        </authorList>
    </citation>
    <scope>NUCLEOTIDE SEQUENCE [LARGE SCALE GENOMIC DNA]</scope>
    <source>
        <strain evidence="3">CCUG 61696</strain>
    </source>
</reference>
<dbReference type="InterPro" id="IPR007407">
    <property type="entry name" value="DUF459"/>
</dbReference>
<sequence length="251" mass="26167">PGAAPAVVPGVAQPAGPAVAPTTVVAVIGDSIADGLATGLTEAFSDAPELAVKRYLKANAGLVRTDYHDFVAAAREAVAAGPLAYAVIDVGVNDRQPFLDARDLAPLSPGWRRLYATRIDALLAPFREKGVPVYWVGLAPSESVKASSDHIALNALARERVEAAGGVYVDVWEGFVDEEGDYAAVGPQLDGRTARLRLDDGVHFSKAGARKLAHYVEQELRKTFRPKAPADALAATPDDGGAPLAGPDRAA</sequence>
<dbReference type="InterPro" id="IPR036514">
    <property type="entry name" value="SGNH_hydro_sf"/>
</dbReference>
<evidence type="ECO:0000313" key="2">
    <source>
        <dbReference type="EMBL" id="MFD1333904.1"/>
    </source>
</evidence>
<dbReference type="Gene3D" id="3.40.50.1110">
    <property type="entry name" value="SGNH hydrolase"/>
    <property type="match status" value="1"/>
</dbReference>
<name>A0ABW3ZCF7_9HYPH</name>
<comment type="caution">
    <text evidence="2">The sequence shown here is derived from an EMBL/GenBank/DDBJ whole genome shotgun (WGS) entry which is preliminary data.</text>
</comment>
<evidence type="ECO:0000256" key="1">
    <source>
        <dbReference type="SAM" id="MobiDB-lite"/>
    </source>
</evidence>
<dbReference type="RefSeq" id="WP_378777801.1">
    <property type="nucleotide sequence ID" value="NZ_JBHTMX010000410.1"/>
</dbReference>